<dbReference type="RefSeq" id="WP_227228684.1">
    <property type="nucleotide sequence ID" value="NZ_JAJCVJ010000001.1"/>
</dbReference>
<evidence type="ECO:0000313" key="4">
    <source>
        <dbReference type="EMBL" id="MFC5365967.1"/>
    </source>
</evidence>
<evidence type="ECO:0000256" key="3">
    <source>
        <dbReference type="ARBA" id="ARBA00022898"/>
    </source>
</evidence>
<comment type="cofactor">
    <cofactor evidence="1">
        <name>pyridoxal 5'-phosphate</name>
        <dbReference type="ChEBI" id="CHEBI:597326"/>
    </cofactor>
</comment>
<evidence type="ECO:0000256" key="1">
    <source>
        <dbReference type="ARBA" id="ARBA00001933"/>
    </source>
</evidence>
<keyword evidence="4" id="KW-0032">Aminotransferase</keyword>
<dbReference type="Proteomes" id="UP001596201">
    <property type="component" value="Unassembled WGS sequence"/>
</dbReference>
<sequence length="292" mass="32005">MQFHVNGEVVPAAEATVSVRDRGFMYGDAVFETMRAYAGVPFRWDAHAERLANSCDLLAIDHDLTDADLRNRVDETLAANDLREAYVKLSITRGVQPGKLTPDPVDDPGVVVMVSELPRGGTAGEEVWDDPVTAEFVDVERVPDAAIPARAKTHNYLNGILARLASNADTALMLDGDGYLAEAATSNCFFVRDGTLHTPSLDGPILPGITHQTVLELAADEGIPTETGRYRPDDLRGADEAFLTNSTWEVRPTTTIDGRRLTDDAGPITEALMGAYDRRVDREHYDRRPRDD</sequence>
<organism evidence="4 5">
    <name type="scientific">Salinirubrum litoreum</name>
    <dbReference type="NCBI Taxonomy" id="1126234"/>
    <lineage>
        <taxon>Archaea</taxon>
        <taxon>Methanobacteriati</taxon>
        <taxon>Methanobacteriota</taxon>
        <taxon>Stenosarchaea group</taxon>
        <taxon>Halobacteria</taxon>
        <taxon>Halobacteriales</taxon>
        <taxon>Haloferacaceae</taxon>
        <taxon>Salinirubrum</taxon>
    </lineage>
</organism>
<dbReference type="PANTHER" id="PTHR42743:SF11">
    <property type="entry name" value="AMINODEOXYCHORISMATE LYASE"/>
    <property type="match status" value="1"/>
</dbReference>
<reference evidence="4 5" key="1">
    <citation type="journal article" date="2019" name="Int. J. Syst. Evol. Microbiol.">
        <title>The Global Catalogue of Microorganisms (GCM) 10K type strain sequencing project: providing services to taxonomists for standard genome sequencing and annotation.</title>
        <authorList>
            <consortium name="The Broad Institute Genomics Platform"/>
            <consortium name="The Broad Institute Genome Sequencing Center for Infectious Disease"/>
            <person name="Wu L."/>
            <person name="Ma J."/>
        </authorList>
    </citation>
    <scope>NUCLEOTIDE SEQUENCE [LARGE SCALE GENOMIC DNA]</scope>
    <source>
        <strain evidence="4 5">CGMCC 1.12237</strain>
    </source>
</reference>
<protein>
    <submittedName>
        <fullName evidence="4">Aminotransferase class IV</fullName>
    </submittedName>
</protein>
<dbReference type="InterPro" id="IPR036038">
    <property type="entry name" value="Aminotransferase-like"/>
</dbReference>
<keyword evidence="4" id="KW-0808">Transferase</keyword>
<evidence type="ECO:0000256" key="2">
    <source>
        <dbReference type="ARBA" id="ARBA00009320"/>
    </source>
</evidence>
<comment type="similarity">
    <text evidence="2">Belongs to the class-IV pyridoxal-phosphate-dependent aminotransferase family.</text>
</comment>
<accession>A0ABD5R8H6</accession>
<dbReference type="SUPFAM" id="SSF56752">
    <property type="entry name" value="D-aminoacid aminotransferase-like PLP-dependent enzymes"/>
    <property type="match status" value="1"/>
</dbReference>
<dbReference type="GO" id="GO:0046394">
    <property type="term" value="P:carboxylic acid biosynthetic process"/>
    <property type="evidence" value="ECO:0007669"/>
    <property type="project" value="UniProtKB-ARBA"/>
</dbReference>
<dbReference type="InterPro" id="IPR050571">
    <property type="entry name" value="Class-IV_PLP-Dep_Aminotrnsfr"/>
</dbReference>
<comment type="caution">
    <text evidence="4">The sequence shown here is derived from an EMBL/GenBank/DDBJ whole genome shotgun (WGS) entry which is preliminary data.</text>
</comment>
<dbReference type="InterPro" id="IPR001544">
    <property type="entry name" value="Aminotrans_IV"/>
</dbReference>
<name>A0ABD5R8H6_9EURY</name>
<dbReference type="GO" id="GO:0008652">
    <property type="term" value="P:amino acid biosynthetic process"/>
    <property type="evidence" value="ECO:0007669"/>
    <property type="project" value="UniProtKB-ARBA"/>
</dbReference>
<dbReference type="CDD" id="cd00449">
    <property type="entry name" value="PLPDE_IV"/>
    <property type="match status" value="1"/>
</dbReference>
<dbReference type="FunFam" id="3.20.10.10:FF:000002">
    <property type="entry name" value="D-alanine aminotransferase"/>
    <property type="match status" value="1"/>
</dbReference>
<dbReference type="InterPro" id="IPR043131">
    <property type="entry name" value="BCAT-like_N"/>
</dbReference>
<dbReference type="Pfam" id="PF01063">
    <property type="entry name" value="Aminotran_4"/>
    <property type="match status" value="1"/>
</dbReference>
<keyword evidence="5" id="KW-1185">Reference proteome</keyword>
<dbReference type="AlphaFoldDB" id="A0ABD5R8H6"/>
<dbReference type="EMBL" id="JBHSKX010000001">
    <property type="protein sequence ID" value="MFC5365967.1"/>
    <property type="molecule type" value="Genomic_DNA"/>
</dbReference>
<evidence type="ECO:0000313" key="5">
    <source>
        <dbReference type="Proteomes" id="UP001596201"/>
    </source>
</evidence>
<keyword evidence="3" id="KW-0663">Pyridoxal phosphate</keyword>
<proteinExistence type="inferred from homology"/>
<dbReference type="GO" id="GO:0008483">
    <property type="term" value="F:transaminase activity"/>
    <property type="evidence" value="ECO:0007669"/>
    <property type="project" value="UniProtKB-KW"/>
</dbReference>
<dbReference type="Gene3D" id="3.30.470.10">
    <property type="match status" value="1"/>
</dbReference>
<gene>
    <name evidence="4" type="ORF">ACFPJ5_03390</name>
</gene>
<dbReference type="InterPro" id="IPR043132">
    <property type="entry name" value="BCAT-like_C"/>
</dbReference>
<dbReference type="Gene3D" id="3.20.10.10">
    <property type="entry name" value="D-amino Acid Aminotransferase, subunit A, domain 2"/>
    <property type="match status" value="1"/>
</dbReference>
<dbReference type="PANTHER" id="PTHR42743">
    <property type="entry name" value="AMINO-ACID AMINOTRANSFERASE"/>
    <property type="match status" value="1"/>
</dbReference>